<accession>A0ABV6PBC7</accession>
<feature type="domain" description="Glycoside hydrolase family 65 C-terminal" evidence="4">
    <location>
        <begin position="1001"/>
        <end position="1058"/>
    </location>
</feature>
<dbReference type="Proteomes" id="UP001589862">
    <property type="component" value="Unassembled WGS sequence"/>
</dbReference>
<dbReference type="InterPro" id="IPR005194">
    <property type="entry name" value="Glyco_hydro_65_C"/>
</dbReference>
<evidence type="ECO:0000313" key="7">
    <source>
        <dbReference type="Proteomes" id="UP001589862"/>
    </source>
</evidence>
<dbReference type="Gene3D" id="1.10.150.240">
    <property type="entry name" value="Putative phosphatase, domain 2"/>
    <property type="match status" value="1"/>
</dbReference>
<name>A0ABV6PBC7_9MICC</name>
<dbReference type="Gene3D" id="1.50.10.10">
    <property type="match status" value="1"/>
</dbReference>
<comment type="similarity">
    <text evidence="1">Belongs to the HAD-like hydrolase superfamily. CbbY/CbbZ/Gph/YieH family.</text>
</comment>
<keyword evidence="2" id="KW-0326">Glycosidase</keyword>
<dbReference type="InterPro" id="IPR011013">
    <property type="entry name" value="Gal_mutarotase_sf_dom"/>
</dbReference>
<proteinExistence type="inferred from homology"/>
<dbReference type="EMBL" id="JBHLUB010000030">
    <property type="protein sequence ID" value="MFC0582418.1"/>
    <property type="molecule type" value="Genomic_DNA"/>
</dbReference>
<dbReference type="Pfam" id="PF00702">
    <property type="entry name" value="Hydrolase"/>
    <property type="match status" value="1"/>
</dbReference>
<dbReference type="SUPFAM" id="SSF56784">
    <property type="entry name" value="HAD-like"/>
    <property type="match status" value="1"/>
</dbReference>
<protein>
    <submittedName>
        <fullName evidence="6">Beta-phosphoglucomutase family hydrolase</fullName>
    </submittedName>
</protein>
<gene>
    <name evidence="6" type="ORF">ACFFFR_08500</name>
</gene>
<dbReference type="GO" id="GO:0016787">
    <property type="term" value="F:hydrolase activity"/>
    <property type="evidence" value="ECO:0007669"/>
    <property type="project" value="UniProtKB-KW"/>
</dbReference>
<dbReference type="SFLD" id="SFLDS00003">
    <property type="entry name" value="Haloacid_Dehalogenase"/>
    <property type="match status" value="1"/>
</dbReference>
<dbReference type="Pfam" id="PF03636">
    <property type="entry name" value="Glyco_hydro_65N"/>
    <property type="match status" value="1"/>
</dbReference>
<dbReference type="InterPro" id="IPR036412">
    <property type="entry name" value="HAD-like_sf"/>
</dbReference>
<dbReference type="InterPro" id="IPR023214">
    <property type="entry name" value="HAD_sf"/>
</dbReference>
<evidence type="ECO:0000313" key="6">
    <source>
        <dbReference type="EMBL" id="MFC0582418.1"/>
    </source>
</evidence>
<comment type="caution">
    <text evidence="6">The sequence shown here is derived from an EMBL/GenBank/DDBJ whole genome shotgun (WGS) entry which is preliminary data.</text>
</comment>
<organism evidence="6 7">
    <name type="scientific">Micrococcoides hystricis</name>
    <dbReference type="NCBI Taxonomy" id="1572761"/>
    <lineage>
        <taxon>Bacteria</taxon>
        <taxon>Bacillati</taxon>
        <taxon>Actinomycetota</taxon>
        <taxon>Actinomycetes</taxon>
        <taxon>Micrococcales</taxon>
        <taxon>Micrococcaceae</taxon>
        <taxon>Micrococcoides</taxon>
    </lineage>
</organism>
<evidence type="ECO:0000259" key="4">
    <source>
        <dbReference type="Pfam" id="PF03633"/>
    </source>
</evidence>
<dbReference type="InterPro" id="IPR012341">
    <property type="entry name" value="6hp_glycosidase-like_sf"/>
</dbReference>
<dbReference type="Gene3D" id="2.60.420.10">
    <property type="entry name" value="Maltose phosphorylase, domain 3"/>
    <property type="match status" value="1"/>
</dbReference>
<dbReference type="InterPro" id="IPR005196">
    <property type="entry name" value="Glyco_hydro_65_N"/>
</dbReference>
<dbReference type="NCBIfam" id="TIGR02009">
    <property type="entry name" value="PGMB-YQAB-SF"/>
    <property type="match status" value="1"/>
</dbReference>
<dbReference type="NCBIfam" id="TIGR01509">
    <property type="entry name" value="HAD-SF-IA-v3"/>
    <property type="match status" value="1"/>
</dbReference>
<dbReference type="InterPro" id="IPR010976">
    <property type="entry name" value="B-phosphoglucomutase_hydrolase"/>
</dbReference>
<dbReference type="Pfam" id="PF03632">
    <property type="entry name" value="Glyco_hydro_65m"/>
    <property type="match status" value="1"/>
</dbReference>
<feature type="domain" description="Glycoside hydrolase family 65 central catalytic" evidence="3">
    <location>
        <begin position="586"/>
        <end position="990"/>
    </location>
</feature>
<dbReference type="InterPro" id="IPR006439">
    <property type="entry name" value="HAD-SF_hydro_IA"/>
</dbReference>
<dbReference type="SUPFAM" id="SSF74650">
    <property type="entry name" value="Galactose mutarotase-like"/>
    <property type="match status" value="1"/>
</dbReference>
<dbReference type="RefSeq" id="WP_377459559.1">
    <property type="nucleotide sequence ID" value="NZ_JBHLUB010000030.1"/>
</dbReference>
<dbReference type="Gene3D" id="3.40.50.1000">
    <property type="entry name" value="HAD superfamily/HAD-like"/>
    <property type="match status" value="1"/>
</dbReference>
<dbReference type="InterPro" id="IPR037018">
    <property type="entry name" value="GH65_N"/>
</dbReference>
<dbReference type="PANTHER" id="PTHR11051">
    <property type="entry name" value="GLYCOSYL HYDROLASE-RELATED"/>
    <property type="match status" value="1"/>
</dbReference>
<dbReference type="InterPro" id="IPR005195">
    <property type="entry name" value="Glyco_hydro_65_M"/>
</dbReference>
<dbReference type="SUPFAM" id="SSF48208">
    <property type="entry name" value="Six-hairpin glycosidases"/>
    <property type="match status" value="1"/>
</dbReference>
<dbReference type="InterPro" id="IPR008928">
    <property type="entry name" value="6-hairpin_glycosidase_sf"/>
</dbReference>
<evidence type="ECO:0000259" key="3">
    <source>
        <dbReference type="Pfam" id="PF03632"/>
    </source>
</evidence>
<keyword evidence="6" id="KW-0378">Hydrolase</keyword>
<dbReference type="InterPro" id="IPR023198">
    <property type="entry name" value="PGP-like_dom2"/>
</dbReference>
<sequence>MHPLDFPFRSAQNKNRTLRHFRAVLFDMDGVVTDTATVHAAAWKQLFDHALAELAPEQPEFDAKQDYLLYVDGRPREAGVRNFFAARGLVLPEGSDADPIGAMTVHGLAAQKQMYFEQALSQQGVDLIDSTIDLVRQLRAEYVPLALVTSSRNGQQVLTAGGIADLFDVVVDGTTALHLHLAGKPDPAMFLEASRQLGIDPADSVVIEDAASGVQAGHDGGYGWVVGLDREGDSAQLLKDSGADVIVNDIAELNLINRTTRPFDPEWVLRYDDYDPKTEGTREALCTLANGYWGTRGSIPGTTANLVNYPGTYVGGLFNRLTSAVEGRDVEVEHMVNLPDWTYLTFTPTGGLPLLPDNVPLTSYRQELDMRRGLLHRAMEFEDSLGRKTRVETRQIQCLAGQHLASIEYSVTALNWSGTANVVSKINGHVSNRNVAADRSLAGEHLDPVQTQELDGETVLLETITKTSKVRVAVAARTRFMEPGNAPEPVRTPLPGDPMVAGHSFEITLDEGKPVVLEKTVAVATSMDQAIHNPADDAGNRVLRANNFRNLLTYHEEMWTVLWSRFAVVMARDPKIHSREQLALNLHTFHVLQTVYAAEKGLDIGVPARGLHGEGYRGHLFWDEMYIYPMLTLRRPEYTRDLLKYRYRRLAAARNAALQAGYRGAMFPWQSGSSGREETPTELFNPINQQWMPDNSHRQRHVSLAVAYSVLRYFEATDDVTFMTDYGAEMLVEVCRFFVSLCQWHPESGRYEIHGVMGPDEYHDGYPDTPGSGLRNNAYTNVLCSWVLQKTLEVLERLDGLDDPIAQWLDIFEEETALWRNISTRLKVPFMNVCPEEESSEHCKIIAQFDGYEDLLELDWDHYRRVYGNIGRLDLILQSEGDATNRYKLSKQADVLMLFYLFSREELLQILGRLEYTLTREQFLTTVDYYLARTSHGSTLSRLVHGWVAARVDREASWELFKEALEADLSDTQGGTTREGVHLGAMAGTVDMMIRCFAGVETRSDALWLHPQLPNELPGVFFQLRYRDQPITVRIDHEQVSLTLLPGSARPITVKMEGITKELAPGESWSVPLPG</sequence>
<keyword evidence="7" id="KW-1185">Reference proteome</keyword>
<dbReference type="Gene3D" id="2.70.98.40">
    <property type="entry name" value="Glycoside hydrolase, family 65, N-terminal domain"/>
    <property type="match status" value="1"/>
</dbReference>
<evidence type="ECO:0000256" key="2">
    <source>
        <dbReference type="ARBA" id="ARBA00023295"/>
    </source>
</evidence>
<dbReference type="SFLD" id="SFLDG01129">
    <property type="entry name" value="C1.5:_HAD__Beta-PGM__Phosphata"/>
    <property type="match status" value="1"/>
</dbReference>
<reference evidence="6 7" key="1">
    <citation type="submission" date="2024-09" db="EMBL/GenBank/DDBJ databases">
        <authorList>
            <person name="Sun Q."/>
            <person name="Mori K."/>
        </authorList>
    </citation>
    <scope>NUCLEOTIDE SEQUENCE [LARGE SCALE GENOMIC DNA]</scope>
    <source>
        <strain evidence="6 7">NCAIM B.02604</strain>
    </source>
</reference>
<dbReference type="Pfam" id="PF03633">
    <property type="entry name" value="Glyco_hydro_65C"/>
    <property type="match status" value="1"/>
</dbReference>
<evidence type="ECO:0000256" key="1">
    <source>
        <dbReference type="ARBA" id="ARBA00006171"/>
    </source>
</evidence>
<feature type="domain" description="Glycoside hydrolase family 65 N-terminal" evidence="5">
    <location>
        <begin position="271"/>
        <end position="526"/>
    </location>
</feature>
<evidence type="ECO:0000259" key="5">
    <source>
        <dbReference type="Pfam" id="PF03636"/>
    </source>
</evidence>
<dbReference type="PANTHER" id="PTHR11051:SF8">
    <property type="entry name" value="PROTEIN-GLUCOSYLGALACTOSYLHYDROXYLYSINE GLUCOSIDASE"/>
    <property type="match status" value="1"/>
</dbReference>